<reference evidence="1 2" key="1">
    <citation type="journal article" date="2018" name="Mol. Biol. Evol.">
        <title>Broad Genomic Sampling Reveals a Smut Pathogenic Ancestry of the Fungal Clade Ustilaginomycotina.</title>
        <authorList>
            <person name="Kijpornyongpan T."/>
            <person name="Mondo S.J."/>
            <person name="Barry K."/>
            <person name="Sandor L."/>
            <person name="Lee J."/>
            <person name="Lipzen A."/>
            <person name="Pangilinan J."/>
            <person name="LaButti K."/>
            <person name="Hainaut M."/>
            <person name="Henrissat B."/>
            <person name="Grigoriev I.V."/>
            <person name="Spatafora J.W."/>
            <person name="Aime M.C."/>
        </authorList>
    </citation>
    <scope>NUCLEOTIDE SEQUENCE [LARGE SCALE GENOMIC DNA]</scope>
    <source>
        <strain evidence="1 2">SA 807</strain>
    </source>
</reference>
<protein>
    <submittedName>
        <fullName evidence="1">Uncharacterized protein</fullName>
    </submittedName>
</protein>
<sequence length="404" mass="43372">MAAAFFDPSLSLDGLHGHLSQESDSPQSIASNMQSPGSSSKSVSQRATLTGGGGGNRKGNSAERRATHNAIERARRESLNGRFLQLAATLPATSDVRRPSKSLIVNKSLDFVVESLTREASYRMRIEKLRSENLSLREQLNEFRRQAGLEPVPAHEDSPLPPPLTEYGDKKRRNTLSTVPTDFGGDFGEDEDSIRVGGSTVSEAGEAQNVSPGSSPATEPAAFSSSQSAASYNIGTSPQFLQQSSLLQPLPSRDSRGSSVSEGGLNSEAISLDQTHNWAAAFAMKSYGVPVQDQQSQSNESLYQAMGLNHGLIQPSSQASQVSDFENFISSTNGIASAVGSGQPQLVSGIDMNQFLHARLQQPQQQQLHQQSSYAPQYASHAHQHQQAFLDSIPLQSSAFMTVV</sequence>
<proteinExistence type="predicted"/>
<accession>A0ACD0NQ59</accession>
<keyword evidence="2" id="KW-1185">Reference proteome</keyword>
<evidence type="ECO:0000313" key="1">
    <source>
        <dbReference type="EMBL" id="PWN47929.1"/>
    </source>
</evidence>
<name>A0ACD0NQ59_9BASI</name>
<dbReference type="EMBL" id="KZ820304">
    <property type="protein sequence ID" value="PWN47929.1"/>
    <property type="molecule type" value="Genomic_DNA"/>
</dbReference>
<evidence type="ECO:0000313" key="2">
    <source>
        <dbReference type="Proteomes" id="UP000245626"/>
    </source>
</evidence>
<organism evidence="1 2">
    <name type="scientific">Violaceomyces palustris</name>
    <dbReference type="NCBI Taxonomy" id="1673888"/>
    <lineage>
        <taxon>Eukaryota</taxon>
        <taxon>Fungi</taxon>
        <taxon>Dikarya</taxon>
        <taxon>Basidiomycota</taxon>
        <taxon>Ustilaginomycotina</taxon>
        <taxon>Ustilaginomycetes</taxon>
        <taxon>Violaceomycetales</taxon>
        <taxon>Violaceomycetaceae</taxon>
        <taxon>Violaceomyces</taxon>
    </lineage>
</organism>
<gene>
    <name evidence="1" type="ORF">IE53DRAFT_371046</name>
</gene>
<dbReference type="Proteomes" id="UP000245626">
    <property type="component" value="Unassembled WGS sequence"/>
</dbReference>